<gene>
    <name evidence="6" type="primary">WBGene00279991</name>
</gene>
<dbReference type="PANTHER" id="PTHR22945">
    <property type="entry name" value="SERPENTINE RECEPTOR, CLASS D DELTA"/>
    <property type="match status" value="1"/>
</dbReference>
<evidence type="ECO:0000256" key="3">
    <source>
        <dbReference type="ARBA" id="ARBA00022692"/>
    </source>
</evidence>
<comment type="subcellular location">
    <subcellularLocation>
        <location evidence="1">Membrane</location>
        <topology evidence="1">Multi-pass membrane protein</topology>
    </subcellularLocation>
</comment>
<accession>A0A2A6CMX2</accession>
<dbReference type="OrthoDB" id="10678744at2759"/>
<keyword evidence="7" id="KW-1185">Reference proteome</keyword>
<keyword evidence="5" id="KW-0472">Membrane</keyword>
<dbReference type="GO" id="GO:0016020">
    <property type="term" value="C:membrane"/>
    <property type="evidence" value="ECO:0007669"/>
    <property type="project" value="UniProtKB-SubCell"/>
</dbReference>
<evidence type="ECO:0000313" key="7">
    <source>
        <dbReference type="Proteomes" id="UP000005239"/>
    </source>
</evidence>
<dbReference type="AlphaFoldDB" id="A0A2A6CMX2"/>
<sequence length="263" mass="29968">MRSPVDCSRTLNTVMSSFVFALGIIGIPANAILIVAIIAVNDANLKLELHLMLHSFLLIAISFWYRSTVLANNCPSRVNIQLRIGLILIPTLFSTSLFNWTTDSWQILPMSYPELNLTKIAHSGSRLDDFRMIFIVAYCAFTPILAYGFIFYFKEQVNKKMGEHSENMSCATRSMHQSLIKALTYHSLLPSLFILGILLFFVQTMGVQNAAMERAVFLFYTIPPAINPMFTLYFVRSYRRFITMLLRRRKLKSGTKIVPSNEA</sequence>
<dbReference type="Proteomes" id="UP000005239">
    <property type="component" value="Unassembled WGS sequence"/>
</dbReference>
<evidence type="ECO:0000256" key="4">
    <source>
        <dbReference type="ARBA" id="ARBA00022989"/>
    </source>
</evidence>
<proteinExistence type="inferred from homology"/>
<dbReference type="InterPro" id="IPR050920">
    <property type="entry name" value="Nematode_rcpt-like_delta"/>
</dbReference>
<reference evidence="6" key="2">
    <citation type="submission" date="2022-06" db="UniProtKB">
        <authorList>
            <consortium name="EnsemblMetazoa"/>
        </authorList>
    </citation>
    <scope>IDENTIFICATION</scope>
    <source>
        <strain evidence="6">PS312</strain>
    </source>
</reference>
<dbReference type="Pfam" id="PF10317">
    <property type="entry name" value="7TM_GPCR_Srd"/>
    <property type="match status" value="1"/>
</dbReference>
<dbReference type="PANTHER" id="PTHR22945:SF40">
    <property type="entry name" value="SERPENTINE RECEPTOR, CLASS D (DELTA)-RELATED"/>
    <property type="match status" value="1"/>
</dbReference>
<protein>
    <submittedName>
        <fullName evidence="6">G protein-coupled receptor</fullName>
    </submittedName>
</protein>
<accession>A0A8R1YVS5</accession>
<evidence type="ECO:0000256" key="5">
    <source>
        <dbReference type="ARBA" id="ARBA00023136"/>
    </source>
</evidence>
<name>A0A2A6CMX2_PRIPA</name>
<organism evidence="6 7">
    <name type="scientific">Pristionchus pacificus</name>
    <name type="common">Parasitic nematode worm</name>
    <dbReference type="NCBI Taxonomy" id="54126"/>
    <lineage>
        <taxon>Eukaryota</taxon>
        <taxon>Metazoa</taxon>
        <taxon>Ecdysozoa</taxon>
        <taxon>Nematoda</taxon>
        <taxon>Chromadorea</taxon>
        <taxon>Rhabditida</taxon>
        <taxon>Rhabditina</taxon>
        <taxon>Diplogasteromorpha</taxon>
        <taxon>Diplogasteroidea</taxon>
        <taxon>Neodiplogasteridae</taxon>
        <taxon>Pristionchus</taxon>
    </lineage>
</organism>
<evidence type="ECO:0000256" key="1">
    <source>
        <dbReference type="ARBA" id="ARBA00004141"/>
    </source>
</evidence>
<dbReference type="EnsemblMetazoa" id="PPA41622.1">
    <property type="protein sequence ID" value="PPA41622.1"/>
    <property type="gene ID" value="WBGene00279991"/>
</dbReference>
<evidence type="ECO:0000313" key="6">
    <source>
        <dbReference type="EnsemblMetazoa" id="PPA41622.1"/>
    </source>
</evidence>
<evidence type="ECO:0000256" key="2">
    <source>
        <dbReference type="ARBA" id="ARBA00009166"/>
    </source>
</evidence>
<reference evidence="7" key="1">
    <citation type="journal article" date="2008" name="Nat. Genet.">
        <title>The Pristionchus pacificus genome provides a unique perspective on nematode lifestyle and parasitism.</title>
        <authorList>
            <person name="Dieterich C."/>
            <person name="Clifton S.W."/>
            <person name="Schuster L.N."/>
            <person name="Chinwalla A."/>
            <person name="Delehaunty K."/>
            <person name="Dinkelacker I."/>
            <person name="Fulton L."/>
            <person name="Fulton R."/>
            <person name="Godfrey J."/>
            <person name="Minx P."/>
            <person name="Mitreva M."/>
            <person name="Roeseler W."/>
            <person name="Tian H."/>
            <person name="Witte H."/>
            <person name="Yang S.P."/>
            <person name="Wilson R.K."/>
            <person name="Sommer R.J."/>
        </authorList>
    </citation>
    <scope>NUCLEOTIDE SEQUENCE [LARGE SCALE GENOMIC DNA]</scope>
    <source>
        <strain evidence="7">PS312</strain>
    </source>
</reference>
<dbReference type="InterPro" id="IPR019421">
    <property type="entry name" value="7TM_GPCR_serpentine_rcpt_Srd"/>
</dbReference>
<keyword evidence="4" id="KW-1133">Transmembrane helix</keyword>
<keyword evidence="3" id="KW-0812">Transmembrane</keyword>
<comment type="similarity">
    <text evidence="2">Belongs to the nematode receptor-like protein srd family.</text>
</comment>